<accession>A0A833DTV4</accession>
<dbReference type="Gene3D" id="3.40.30.10">
    <property type="entry name" value="Glutaredoxin"/>
    <property type="match status" value="1"/>
</dbReference>
<comment type="similarity">
    <text evidence="1">Belongs to the glutaredoxin family.</text>
</comment>
<evidence type="ECO:0000256" key="1">
    <source>
        <dbReference type="ARBA" id="ARBA00007787"/>
    </source>
</evidence>
<evidence type="ECO:0000313" key="3">
    <source>
        <dbReference type="EMBL" id="HIP57682.1"/>
    </source>
</evidence>
<dbReference type="Pfam" id="PF13462">
    <property type="entry name" value="Thioredoxin_4"/>
    <property type="match status" value="1"/>
</dbReference>
<reference evidence="3" key="1">
    <citation type="journal article" date="2020" name="ISME J.">
        <title>Gammaproteobacteria mediating utilization of methyl-, sulfur- and petroleum organic compounds in deep ocean hydrothermal plumes.</title>
        <authorList>
            <person name="Zhou Z."/>
            <person name="Liu Y."/>
            <person name="Pan J."/>
            <person name="Cron B.R."/>
            <person name="Toner B.M."/>
            <person name="Anantharaman K."/>
            <person name="Breier J.A."/>
            <person name="Dick G.J."/>
            <person name="Li M."/>
        </authorList>
    </citation>
    <scope>NUCLEOTIDE SEQUENCE</scope>
    <source>
        <strain evidence="3">SZUA-1435</strain>
    </source>
</reference>
<organism evidence="3 4">
    <name type="scientific">Ignisphaera aggregans</name>
    <dbReference type="NCBI Taxonomy" id="334771"/>
    <lineage>
        <taxon>Archaea</taxon>
        <taxon>Thermoproteota</taxon>
        <taxon>Thermoprotei</taxon>
        <taxon>Desulfurococcales</taxon>
        <taxon>Desulfurococcaceae</taxon>
        <taxon>Ignisphaera</taxon>
    </lineage>
</organism>
<dbReference type="Proteomes" id="UP000605805">
    <property type="component" value="Unassembled WGS sequence"/>
</dbReference>
<dbReference type="SUPFAM" id="SSF52833">
    <property type="entry name" value="Thioredoxin-like"/>
    <property type="match status" value="1"/>
</dbReference>
<dbReference type="CDD" id="cd02972">
    <property type="entry name" value="DsbA_family"/>
    <property type="match status" value="1"/>
</dbReference>
<feature type="domain" description="Thioredoxin-like fold" evidence="2">
    <location>
        <begin position="203"/>
        <end position="357"/>
    </location>
</feature>
<dbReference type="AlphaFoldDB" id="A0A833DTV4"/>
<sequence length="383" mass="42672">MKRIVIPLAIALTIVVVATVLLLYTYTATHIATYTLTTPSKSGEVTTPPLTTTPLYLSEKARKALQKLCGVSNDVLILAYLVHKPRKDFSDMLAKFFENLVYLGSRGTISLELRVCTVSVKELEELGIDLEPVKHGLYPVIGIASSRASMLVVLRNMSIDIDGIMFLDKHITTALYAQQALLYGDTIPIEIDREPNTDPKEVPVIGSRNARFYIYIYEDVYCPFCAEFYNRTLPVLSRFIDNGTVALVLKNLIVHRAAKDLQIYIQAAYMETGNAYGVLSVMSAIYEELLKYLRAGGKELEKAVDREFVAKLIEKYMGVSIESLTLIDEARAVVESDTSEAISYGITGTPGFVVWDRVKGYGIVFVGYRSPEEFVKLLRAMSS</sequence>
<gene>
    <name evidence="3" type="ORF">EYH02_06460</name>
</gene>
<name>A0A833DTV4_9CREN</name>
<dbReference type="EMBL" id="DQTV01000129">
    <property type="protein sequence ID" value="HIP57682.1"/>
    <property type="molecule type" value="Genomic_DNA"/>
</dbReference>
<evidence type="ECO:0000313" key="4">
    <source>
        <dbReference type="Proteomes" id="UP000605805"/>
    </source>
</evidence>
<evidence type="ECO:0000259" key="2">
    <source>
        <dbReference type="Pfam" id="PF13462"/>
    </source>
</evidence>
<dbReference type="InterPro" id="IPR036249">
    <property type="entry name" value="Thioredoxin-like_sf"/>
</dbReference>
<dbReference type="InterPro" id="IPR012336">
    <property type="entry name" value="Thioredoxin-like_fold"/>
</dbReference>
<protein>
    <recommendedName>
        <fullName evidence="2">Thioredoxin-like fold domain-containing protein</fullName>
    </recommendedName>
</protein>
<comment type="caution">
    <text evidence="3">The sequence shown here is derived from an EMBL/GenBank/DDBJ whole genome shotgun (WGS) entry which is preliminary data.</text>
</comment>
<proteinExistence type="inferred from homology"/>